<feature type="transmembrane region" description="Helical" evidence="2">
    <location>
        <begin position="389"/>
        <end position="410"/>
    </location>
</feature>
<keyword evidence="2" id="KW-1133">Transmembrane helix</keyword>
<dbReference type="EMBL" id="ML741817">
    <property type="protein sequence ID" value="KAE8324549.1"/>
    <property type="molecule type" value="Genomic_DNA"/>
</dbReference>
<evidence type="ECO:0000256" key="2">
    <source>
        <dbReference type="SAM" id="Phobius"/>
    </source>
</evidence>
<feature type="compositionally biased region" description="Polar residues" evidence="1">
    <location>
        <begin position="95"/>
        <end position="110"/>
    </location>
</feature>
<accession>A0A5N6WXD6</accession>
<feature type="transmembrane region" description="Helical" evidence="2">
    <location>
        <begin position="257"/>
        <end position="280"/>
    </location>
</feature>
<evidence type="ECO:0000313" key="3">
    <source>
        <dbReference type="EMBL" id="KAE8324549.1"/>
    </source>
</evidence>
<feature type="region of interest" description="Disordered" evidence="1">
    <location>
        <begin position="81"/>
        <end position="110"/>
    </location>
</feature>
<evidence type="ECO:0000256" key="1">
    <source>
        <dbReference type="SAM" id="MobiDB-lite"/>
    </source>
</evidence>
<evidence type="ECO:0000313" key="4">
    <source>
        <dbReference type="Proteomes" id="UP000325945"/>
    </source>
</evidence>
<dbReference type="AlphaFoldDB" id="A0A5N6WXD6"/>
<name>A0A5N6WXD6_9EURO</name>
<keyword evidence="4" id="KW-1185">Reference proteome</keyword>
<organism evidence="3 4">
    <name type="scientific">Aspergillus sergii</name>
    <dbReference type="NCBI Taxonomy" id="1034303"/>
    <lineage>
        <taxon>Eukaryota</taxon>
        <taxon>Fungi</taxon>
        <taxon>Dikarya</taxon>
        <taxon>Ascomycota</taxon>
        <taxon>Pezizomycotina</taxon>
        <taxon>Eurotiomycetes</taxon>
        <taxon>Eurotiomycetidae</taxon>
        <taxon>Eurotiales</taxon>
        <taxon>Aspergillaceae</taxon>
        <taxon>Aspergillus</taxon>
        <taxon>Aspergillus subgen. Circumdati</taxon>
    </lineage>
</organism>
<dbReference type="Proteomes" id="UP000325945">
    <property type="component" value="Unassembled WGS sequence"/>
</dbReference>
<protein>
    <submittedName>
        <fullName evidence="3">Uncharacterized protein</fullName>
    </submittedName>
</protein>
<sequence>MMDAPVGTQRIGPQIITPSRNHWLKYSSFPPHMHLICPLPINEPLKVPHLAPAQINRSLPMMSLQVSRAYALERLANNGLHGEGFQPRQMKNKSGRPQLSSRGESNRTSQSVVSLNIQRIPTCHTLLLNTTQLIMFFNDSFEDFHLDIVGFLAILGEGSVSVNYQVSTLSAFTFLPRLLPAPQAFMRPSRPLRLDDVPGTVLGIHSGNCRPHVYRIPHIILPGDESMKSDSDYTVRKYRITINPGGNPKDALIKAQAFSLLSLLAIIGCAMSIALLGLSIHFNDGWALIATILLSCLSSLLGIMCKWSLKLGKRVTGRDDIPTGDVIICYPNGAFIIVECDESVARPLFFAPERCNYLLSGTWYRSLALLGTMMLMFGVIALGNSGARMQVAFGASYLLLNAAYWMVAALPERLHWDYSALCIEEVGPVSQAPREKRSFRQALWNAIKLTRSTRWVKTGRIAPDTEAWDCWLGQAQLAVNGEDGLNPETWEWSDRLDDCLGLFNDRPRKPVPEERACTV</sequence>
<proteinExistence type="predicted"/>
<keyword evidence="2" id="KW-0472">Membrane</keyword>
<feature type="transmembrane region" description="Helical" evidence="2">
    <location>
        <begin position="363"/>
        <end position="383"/>
    </location>
</feature>
<reference evidence="4" key="1">
    <citation type="submission" date="2019-04" db="EMBL/GenBank/DDBJ databases">
        <title>Friends and foes A comparative genomics studyof 23 Aspergillus species from section Flavi.</title>
        <authorList>
            <consortium name="DOE Joint Genome Institute"/>
            <person name="Kjaerbolling I."/>
            <person name="Vesth T."/>
            <person name="Frisvad J.C."/>
            <person name="Nybo J.L."/>
            <person name="Theobald S."/>
            <person name="Kildgaard S."/>
            <person name="Isbrandt T."/>
            <person name="Kuo A."/>
            <person name="Sato A."/>
            <person name="Lyhne E.K."/>
            <person name="Kogle M.E."/>
            <person name="Wiebenga A."/>
            <person name="Kun R.S."/>
            <person name="Lubbers R.J."/>
            <person name="Makela M.R."/>
            <person name="Barry K."/>
            <person name="Chovatia M."/>
            <person name="Clum A."/>
            <person name="Daum C."/>
            <person name="Haridas S."/>
            <person name="He G."/>
            <person name="LaButti K."/>
            <person name="Lipzen A."/>
            <person name="Mondo S."/>
            <person name="Riley R."/>
            <person name="Salamov A."/>
            <person name="Simmons B.A."/>
            <person name="Magnuson J.K."/>
            <person name="Henrissat B."/>
            <person name="Mortensen U.H."/>
            <person name="Larsen T.O."/>
            <person name="Devries R.P."/>
            <person name="Grigoriev I.V."/>
            <person name="Machida M."/>
            <person name="Baker S.E."/>
            <person name="Andersen M.R."/>
        </authorList>
    </citation>
    <scope>NUCLEOTIDE SEQUENCE [LARGE SCALE GENOMIC DNA]</scope>
    <source>
        <strain evidence="4">CBS 130017</strain>
    </source>
</reference>
<feature type="transmembrane region" description="Helical" evidence="2">
    <location>
        <begin position="286"/>
        <end position="309"/>
    </location>
</feature>
<keyword evidence="2" id="KW-0812">Transmembrane</keyword>
<gene>
    <name evidence="3" type="ORF">BDV39DRAFT_118733</name>
</gene>